<comment type="caution">
    <text evidence="1">The sequence shown here is derived from an EMBL/GenBank/DDBJ whole genome shotgun (WGS) entry which is preliminary data.</text>
</comment>
<evidence type="ECO:0000313" key="1">
    <source>
        <dbReference type="EMBL" id="RRT44749.1"/>
    </source>
</evidence>
<sequence>MMRLGTRLECVRCLPRVSGVYQDGAREFVGRRPRLTRRLSRVAEMLVGSSDDVVGAHREFARGSLKE</sequence>
<name>A0A426XZ22_ENSVE</name>
<reference evidence="1 2" key="1">
    <citation type="journal article" date="2014" name="Agronomy (Basel)">
        <title>A Draft Genome Sequence for Ensete ventricosum, the Drought-Tolerant Tree Against Hunger.</title>
        <authorList>
            <person name="Harrison J."/>
            <person name="Moore K.A."/>
            <person name="Paszkiewicz K."/>
            <person name="Jones T."/>
            <person name="Grant M."/>
            <person name="Ambacheew D."/>
            <person name="Muzemil S."/>
            <person name="Studholme D.J."/>
        </authorList>
    </citation>
    <scope>NUCLEOTIDE SEQUENCE [LARGE SCALE GENOMIC DNA]</scope>
</reference>
<accession>A0A426XZ22</accession>
<dbReference type="Proteomes" id="UP000287651">
    <property type="component" value="Unassembled WGS sequence"/>
</dbReference>
<dbReference type="EMBL" id="AMZH03016277">
    <property type="protein sequence ID" value="RRT44749.1"/>
    <property type="molecule type" value="Genomic_DNA"/>
</dbReference>
<proteinExistence type="predicted"/>
<evidence type="ECO:0000313" key="2">
    <source>
        <dbReference type="Proteomes" id="UP000287651"/>
    </source>
</evidence>
<gene>
    <name evidence="1" type="ORF">B296_00011535</name>
</gene>
<organism evidence="1 2">
    <name type="scientific">Ensete ventricosum</name>
    <name type="common">Abyssinian banana</name>
    <name type="synonym">Musa ensete</name>
    <dbReference type="NCBI Taxonomy" id="4639"/>
    <lineage>
        <taxon>Eukaryota</taxon>
        <taxon>Viridiplantae</taxon>
        <taxon>Streptophyta</taxon>
        <taxon>Embryophyta</taxon>
        <taxon>Tracheophyta</taxon>
        <taxon>Spermatophyta</taxon>
        <taxon>Magnoliopsida</taxon>
        <taxon>Liliopsida</taxon>
        <taxon>Zingiberales</taxon>
        <taxon>Musaceae</taxon>
        <taxon>Ensete</taxon>
    </lineage>
</organism>
<protein>
    <submittedName>
        <fullName evidence="1">Uncharacterized protein</fullName>
    </submittedName>
</protein>
<dbReference type="AlphaFoldDB" id="A0A426XZ22"/>